<dbReference type="RefSeq" id="WP_084061067.1">
    <property type="nucleotide sequence ID" value="NZ_FWXO01000002.1"/>
</dbReference>
<protein>
    <recommendedName>
        <fullName evidence="4">YtkA-like</fullName>
    </recommendedName>
</protein>
<evidence type="ECO:0008006" key="4">
    <source>
        <dbReference type="Google" id="ProtNLM"/>
    </source>
</evidence>
<keyword evidence="3" id="KW-1185">Reference proteome</keyword>
<organism evidence="2 3">
    <name type="scientific">Cellulophaga tyrosinoxydans</name>
    <dbReference type="NCBI Taxonomy" id="504486"/>
    <lineage>
        <taxon>Bacteria</taxon>
        <taxon>Pseudomonadati</taxon>
        <taxon>Bacteroidota</taxon>
        <taxon>Flavobacteriia</taxon>
        <taxon>Flavobacteriales</taxon>
        <taxon>Flavobacteriaceae</taxon>
        <taxon>Cellulophaga</taxon>
    </lineage>
</organism>
<dbReference type="EMBL" id="FWXO01000002">
    <property type="protein sequence ID" value="SMC54501.1"/>
    <property type="molecule type" value="Genomic_DNA"/>
</dbReference>
<sequence>MKTIKTIISIFLISISLTSCSDNDENNEIDPLTELNMLTSLQANTHTLELYSAQSQFTVGYNELFIRIKDASDMYISDATISWNPVMHMTSMMHSCPKSEVSKTDDASVYSGFIIFQMPGNDTEYWDLTINYTVNGESYTVTEQIEVKAPLDGMQRVSVFTGSDNARYILAMMPLEPKVAVNDFSALLYKMESMMVFSPVINQTIALDPRMPSMGNHSSPNNVDLTYNTTEKMYEGKLALTMTGYWKLNLKLLNESGDVLKGEDITETNLSSSLYLEIEF</sequence>
<feature type="signal peptide" evidence="1">
    <location>
        <begin position="1"/>
        <end position="21"/>
    </location>
</feature>
<accession>A0A1W2A244</accession>
<evidence type="ECO:0000256" key="1">
    <source>
        <dbReference type="SAM" id="SignalP"/>
    </source>
</evidence>
<name>A0A1W2A244_9FLAO</name>
<keyword evidence="1" id="KW-0732">Signal</keyword>
<dbReference type="STRING" id="504486.SAMN05660703_1719"/>
<evidence type="ECO:0000313" key="3">
    <source>
        <dbReference type="Proteomes" id="UP000192360"/>
    </source>
</evidence>
<dbReference type="AlphaFoldDB" id="A0A1W2A244"/>
<dbReference type="Proteomes" id="UP000192360">
    <property type="component" value="Unassembled WGS sequence"/>
</dbReference>
<gene>
    <name evidence="2" type="ORF">SAMN05660703_1719</name>
</gene>
<feature type="chain" id="PRO_5012574215" description="YtkA-like" evidence="1">
    <location>
        <begin position="22"/>
        <end position="280"/>
    </location>
</feature>
<evidence type="ECO:0000313" key="2">
    <source>
        <dbReference type="EMBL" id="SMC54501.1"/>
    </source>
</evidence>
<dbReference type="OrthoDB" id="1065544at2"/>
<dbReference type="PROSITE" id="PS51257">
    <property type="entry name" value="PROKAR_LIPOPROTEIN"/>
    <property type="match status" value="1"/>
</dbReference>
<reference evidence="2 3" key="1">
    <citation type="submission" date="2017-04" db="EMBL/GenBank/DDBJ databases">
        <authorList>
            <person name="Afonso C.L."/>
            <person name="Miller P.J."/>
            <person name="Scott M.A."/>
            <person name="Spackman E."/>
            <person name="Goraichik I."/>
            <person name="Dimitrov K.M."/>
            <person name="Suarez D.L."/>
            <person name="Swayne D.E."/>
        </authorList>
    </citation>
    <scope>NUCLEOTIDE SEQUENCE [LARGE SCALE GENOMIC DNA]</scope>
    <source>
        <strain evidence="2 3">DSM 21164</strain>
    </source>
</reference>
<proteinExistence type="predicted"/>